<sequence>MATEGIFHDNIEILQVDKFFAGEMSRQIHRYIKARGSLSMLEKIEQRIEKLSIPEREQAMAKYIDLNRKVISNLDWCMLIARAMANYCDSYNYFIKMVSDEETMRFYEQRMKEKYVRFHEVFEENGKYGIKDVNGSILLSAKYDFLRTPFVYVDDLVSMPVIAECNGKMGLVLPDGHDTIVLPFDYDDISLRDEEPWFELTKDGQTQLWSGLDELGN</sequence>
<evidence type="ECO:0000313" key="1">
    <source>
        <dbReference type="EMBL" id="EGN58148.1"/>
    </source>
</evidence>
<organism evidence="1 2">
    <name type="scientific">Hallella multisaccharivorax DSM 17128</name>
    <dbReference type="NCBI Taxonomy" id="688246"/>
    <lineage>
        <taxon>Bacteria</taxon>
        <taxon>Pseudomonadati</taxon>
        <taxon>Bacteroidota</taxon>
        <taxon>Bacteroidia</taxon>
        <taxon>Bacteroidales</taxon>
        <taxon>Prevotellaceae</taxon>
        <taxon>Hallella</taxon>
    </lineage>
</organism>
<dbReference type="Proteomes" id="UP000002772">
    <property type="component" value="Unassembled WGS sequence"/>
</dbReference>
<keyword evidence="2" id="KW-1185">Reference proteome</keyword>
<protein>
    <recommendedName>
        <fullName evidence="3">WG repeat-containing protein</fullName>
    </recommendedName>
</protein>
<dbReference type="OrthoDB" id="5464673at2"/>
<gene>
    <name evidence="1" type="ORF">Premu_2802</name>
</gene>
<evidence type="ECO:0000313" key="2">
    <source>
        <dbReference type="Proteomes" id="UP000002772"/>
    </source>
</evidence>
<dbReference type="EMBL" id="GL945017">
    <property type="protein sequence ID" value="EGN58148.1"/>
    <property type="molecule type" value="Genomic_DNA"/>
</dbReference>
<proteinExistence type="predicted"/>
<reference evidence="2" key="1">
    <citation type="journal article" date="2011" name="Stand. Genomic Sci.">
        <title>Non-contiguous finished genome sequence of the opportunistic oral pathogen Prevotella multisaccharivorax type strain (PPPA20).</title>
        <authorList>
            <person name="Pati A."/>
            <person name="Gronow S."/>
            <person name="Lu M."/>
            <person name="Lapidus A."/>
            <person name="Nolan M."/>
            <person name="Lucas S."/>
            <person name="Hammon N."/>
            <person name="Deshpande S."/>
            <person name="Cheng J.F."/>
            <person name="Tapia R."/>
            <person name="Han C."/>
            <person name="Goodwin L."/>
            <person name="Pitluck S."/>
            <person name="Liolios K."/>
            <person name="Pagani I."/>
            <person name="Mavromatis K."/>
            <person name="Mikhailova N."/>
            <person name="Huntemann M."/>
            <person name="Chen A."/>
            <person name="Palaniappan K."/>
            <person name="Land M."/>
            <person name="Hauser L."/>
            <person name="Detter J.C."/>
            <person name="Brambilla E.M."/>
            <person name="Rohde M."/>
            <person name="Goker M."/>
            <person name="Woyke T."/>
            <person name="Bristow J."/>
            <person name="Eisen J.A."/>
            <person name="Markowitz V."/>
            <person name="Hugenholtz P."/>
            <person name="Kyrpides N.C."/>
            <person name="Klenk H.P."/>
            <person name="Ivanova N."/>
        </authorList>
    </citation>
    <scope>NUCLEOTIDE SEQUENCE [LARGE SCALE GENOMIC DNA]</scope>
    <source>
        <strain evidence="2">DSM 17128</strain>
    </source>
</reference>
<name>F8N5J0_9BACT</name>
<dbReference type="RefSeq" id="WP_007576170.1">
    <property type="nucleotide sequence ID" value="NZ_BPTS01000002.1"/>
</dbReference>
<dbReference type="HOGENOM" id="CLU_1234124_0_0_10"/>
<evidence type="ECO:0008006" key="3">
    <source>
        <dbReference type="Google" id="ProtNLM"/>
    </source>
</evidence>
<dbReference type="STRING" id="688246.Premu_2802"/>
<accession>F8N5J0</accession>
<dbReference type="AlphaFoldDB" id="F8N5J0"/>